<dbReference type="Proteomes" id="UP000266720">
    <property type="component" value="Chromosome"/>
</dbReference>
<protein>
    <submittedName>
        <fullName evidence="2">Uncharacterized protein</fullName>
    </submittedName>
</protein>
<proteinExistence type="predicted"/>
<reference evidence="3" key="1">
    <citation type="book" date="2010" name="EXTREMOPHILES" publisher="0:0-0">
        <title>Complete genome sequences of ten hyperthermophilic archaea reveal their metabolic capabilities and possible ecological roles.</title>
        <editorList>
            <person name="?"/>
        </editorList>
        <authorList>
            <person name="Ravin N.V."/>
            <person name="Mardanov A.V."/>
            <person name="Bonch-Osmolovskaya E.A."/>
            <person name="Skryabin K.G."/>
        </authorList>
    </citation>
    <scope>NUCLEOTIDE SEQUENCE [LARGE SCALE GENOMIC DNA]</scope>
    <source>
        <strain evidence="3">1505</strain>
    </source>
</reference>
<gene>
    <name evidence="2" type="ORF">TCARB_1325</name>
</gene>
<evidence type="ECO:0000313" key="3">
    <source>
        <dbReference type="Proteomes" id="UP000266720"/>
    </source>
</evidence>
<name>A0A3G1A9K4_9CREN</name>
<evidence type="ECO:0000313" key="2">
    <source>
        <dbReference type="EMBL" id="AJB42371.1"/>
    </source>
</evidence>
<organism evidence="2 3">
    <name type="scientific">Thermofilum adornatum 1505</name>
    <dbReference type="NCBI Taxonomy" id="697581"/>
    <lineage>
        <taxon>Archaea</taxon>
        <taxon>Thermoproteota</taxon>
        <taxon>Thermoprotei</taxon>
        <taxon>Thermofilales</taxon>
        <taxon>Thermofilaceae</taxon>
        <taxon>Thermofilum</taxon>
    </lineage>
</organism>
<accession>A0A3G1A9K4</accession>
<sequence length="42" mass="4669">MQFCIYKTVPSVAPKTQGKIPAKNTRQKQQSPRPKTPAAKTI</sequence>
<feature type="region of interest" description="Disordered" evidence="1">
    <location>
        <begin position="14"/>
        <end position="42"/>
    </location>
</feature>
<evidence type="ECO:0000256" key="1">
    <source>
        <dbReference type="SAM" id="MobiDB-lite"/>
    </source>
</evidence>
<dbReference type="KEGG" id="tcb:TCARB_1325"/>
<dbReference type="AlphaFoldDB" id="A0A3G1A9K4"/>
<dbReference type="STRING" id="697581.TCARB_1325"/>
<dbReference type="EMBL" id="CP007493">
    <property type="protein sequence ID" value="AJB42371.1"/>
    <property type="molecule type" value="Genomic_DNA"/>
</dbReference>